<sequence length="56" mass="6597">HDSLPQTPCVPNKHLITLYPEFSRPPTGRCDLPNYWLPIERDSLPQTRLSFLQNHR</sequence>
<comment type="caution">
    <text evidence="1">The sequence shown here is derived from an EMBL/GenBank/DDBJ whole genome shotgun (WGS) entry which is preliminary data.</text>
</comment>
<gene>
    <name evidence="1" type="ORF">DHETER_LOCUS3915</name>
</gene>
<keyword evidence="2" id="KW-1185">Reference proteome</keyword>
<evidence type="ECO:0000313" key="1">
    <source>
        <dbReference type="EMBL" id="CAG8520999.1"/>
    </source>
</evidence>
<dbReference type="Proteomes" id="UP000789702">
    <property type="component" value="Unassembled WGS sequence"/>
</dbReference>
<accession>A0ACA9LCD5</accession>
<dbReference type="EMBL" id="CAJVPU010003638">
    <property type="protein sequence ID" value="CAG8520999.1"/>
    <property type="molecule type" value="Genomic_DNA"/>
</dbReference>
<name>A0ACA9LCD5_9GLOM</name>
<protein>
    <submittedName>
        <fullName evidence="1">2392_t:CDS:1</fullName>
    </submittedName>
</protein>
<organism evidence="1 2">
    <name type="scientific">Dentiscutata heterogama</name>
    <dbReference type="NCBI Taxonomy" id="1316150"/>
    <lineage>
        <taxon>Eukaryota</taxon>
        <taxon>Fungi</taxon>
        <taxon>Fungi incertae sedis</taxon>
        <taxon>Mucoromycota</taxon>
        <taxon>Glomeromycotina</taxon>
        <taxon>Glomeromycetes</taxon>
        <taxon>Diversisporales</taxon>
        <taxon>Gigasporaceae</taxon>
        <taxon>Dentiscutata</taxon>
    </lineage>
</organism>
<reference evidence="1" key="1">
    <citation type="submission" date="2021-06" db="EMBL/GenBank/DDBJ databases">
        <authorList>
            <person name="Kallberg Y."/>
            <person name="Tangrot J."/>
            <person name="Rosling A."/>
        </authorList>
    </citation>
    <scope>NUCLEOTIDE SEQUENCE</scope>
    <source>
        <strain evidence="1">IL203A</strain>
    </source>
</reference>
<feature type="non-terminal residue" evidence="1">
    <location>
        <position position="1"/>
    </location>
</feature>
<evidence type="ECO:0000313" key="2">
    <source>
        <dbReference type="Proteomes" id="UP000789702"/>
    </source>
</evidence>
<proteinExistence type="predicted"/>